<organism evidence="2">
    <name type="scientific">Streptomyces haneummycinicus</name>
    <dbReference type="NCBI Taxonomy" id="3074435"/>
    <lineage>
        <taxon>Bacteria</taxon>
        <taxon>Bacillati</taxon>
        <taxon>Actinomycetota</taxon>
        <taxon>Actinomycetes</taxon>
        <taxon>Kitasatosporales</taxon>
        <taxon>Streptomycetaceae</taxon>
        <taxon>Streptomyces</taxon>
    </lineage>
</organism>
<feature type="compositionally biased region" description="Basic residues" evidence="1">
    <location>
        <begin position="97"/>
        <end position="110"/>
    </location>
</feature>
<accession>A0AAT9HBJ3</accession>
<evidence type="ECO:0000313" key="2">
    <source>
        <dbReference type="EMBL" id="BFO14761.1"/>
    </source>
</evidence>
<proteinExistence type="predicted"/>
<protein>
    <submittedName>
        <fullName evidence="2">Uncharacterized protein</fullName>
    </submittedName>
</protein>
<feature type="region of interest" description="Disordered" evidence="1">
    <location>
        <begin position="76"/>
        <end position="110"/>
    </location>
</feature>
<name>A0AAT9HBJ3_9ACTN</name>
<dbReference type="AlphaFoldDB" id="A0AAT9HBJ3"/>
<reference evidence="2" key="1">
    <citation type="submission" date="2024-06" db="EMBL/GenBank/DDBJ databases">
        <authorList>
            <consortium name="consrtm"/>
            <person name="Uemura M."/>
            <person name="Terahara T."/>
        </authorList>
    </citation>
    <scope>NUCLEOTIDE SEQUENCE</scope>
    <source>
        <strain evidence="2">KM77-8</strain>
    </source>
</reference>
<feature type="region of interest" description="Disordered" evidence="1">
    <location>
        <begin position="1"/>
        <end position="27"/>
    </location>
</feature>
<sequence>MPGVPDPPDGSGLDSTPSQYVPIREEPPAAFSRTCRRSPFSFPPSRQARQDAASCFQPRPDRAVFFPVSVSFSPGAPDPPVSVPLSAVPAAPSGRSPRGHPARRAALRGR</sequence>
<reference evidence="2" key="2">
    <citation type="submission" date="2024-07" db="EMBL/GenBank/DDBJ databases">
        <title>Streptomyces haneummycinica sp. nov., a new antibiotic-producing actinobacterium isolated from marine sediment.</title>
        <authorList>
            <person name="Uemura M."/>
            <person name="Hamada M."/>
            <person name="Hirano S."/>
            <person name="Kobayashi K."/>
            <person name="Ohshiro T."/>
            <person name="Kobayashi T."/>
            <person name="Terahara T."/>
        </authorList>
    </citation>
    <scope>NUCLEOTIDE SEQUENCE</scope>
    <source>
        <strain evidence="2">KM77-8</strain>
    </source>
</reference>
<evidence type="ECO:0000256" key="1">
    <source>
        <dbReference type="SAM" id="MobiDB-lite"/>
    </source>
</evidence>
<gene>
    <name evidence="2" type="ORF">SHKM778_11490</name>
</gene>
<dbReference type="EMBL" id="AP035768">
    <property type="protein sequence ID" value="BFO14761.1"/>
    <property type="molecule type" value="Genomic_DNA"/>
</dbReference>
<feature type="compositionally biased region" description="Low complexity" evidence="1">
    <location>
        <begin position="83"/>
        <end position="93"/>
    </location>
</feature>